<keyword evidence="2" id="KW-1185">Reference proteome</keyword>
<reference evidence="2" key="1">
    <citation type="submission" date="2016-10" db="EMBL/GenBank/DDBJ databases">
        <authorList>
            <person name="Jeantristanb JTB J.-T."/>
            <person name="Ricardo R."/>
        </authorList>
    </citation>
    <scope>NUCLEOTIDE SEQUENCE [LARGE SCALE GENOMIC DNA]</scope>
</reference>
<sequence>MYIPASMADSTCSSRCALQKQDTRRVVPGVAIRILTTSTCQVQTRDLKSFVSSIPAVRALKSS</sequence>
<dbReference type="AlphaFoldDB" id="A0A2X0LET5"/>
<dbReference type="Proteomes" id="UP000249723">
    <property type="component" value="Unassembled WGS sequence"/>
</dbReference>
<evidence type="ECO:0000313" key="2">
    <source>
        <dbReference type="Proteomes" id="UP000249723"/>
    </source>
</evidence>
<accession>A0A2X0LET5</accession>
<proteinExistence type="predicted"/>
<dbReference type="EMBL" id="FMWP01000060">
    <property type="protein sequence ID" value="SCZ95083.1"/>
    <property type="molecule type" value="Genomic_DNA"/>
</dbReference>
<gene>
    <name evidence="1" type="ORF">BZ3500_MVSOF-1268-A1-R1_CHR11-3G03591</name>
</gene>
<protein>
    <submittedName>
        <fullName evidence="1">BZ3500_MvSof-1268-A1-R1_Chr11-3g03591 protein</fullName>
    </submittedName>
</protein>
<organism evidence="1 2">
    <name type="scientific">Microbotryum saponariae</name>
    <dbReference type="NCBI Taxonomy" id="289078"/>
    <lineage>
        <taxon>Eukaryota</taxon>
        <taxon>Fungi</taxon>
        <taxon>Dikarya</taxon>
        <taxon>Basidiomycota</taxon>
        <taxon>Pucciniomycotina</taxon>
        <taxon>Microbotryomycetes</taxon>
        <taxon>Microbotryales</taxon>
        <taxon>Microbotryaceae</taxon>
        <taxon>Microbotryum</taxon>
    </lineage>
</organism>
<name>A0A2X0LET5_9BASI</name>
<evidence type="ECO:0000313" key="1">
    <source>
        <dbReference type="EMBL" id="SCZ95083.1"/>
    </source>
</evidence>